<name>A0A8X7PY09_BRACI</name>
<sequence>MATAKNKGKSIMSFCTSEVEKMDHEMESEEALQFKSKDNSGSDMWKPLVGETSSTTLSQRSLRKIRTIDRHNPYLLSSSCVTPDQPPPPTTAFPFSLAPSNIQNQQLFSYPRQMQMISFGPQRQVYPFLNAHQQQQQHMMQYWRDILNLPLPLQLARPIQPFSATKLYRGKDIEFKLL</sequence>
<accession>A0A8X7PY09</accession>
<dbReference type="Proteomes" id="UP000886595">
    <property type="component" value="Unassembled WGS sequence"/>
</dbReference>
<dbReference type="EMBL" id="JAAMPC010000015">
    <property type="protein sequence ID" value="KAG2259363.1"/>
    <property type="molecule type" value="Genomic_DNA"/>
</dbReference>
<comment type="caution">
    <text evidence="1">The sequence shown here is derived from an EMBL/GenBank/DDBJ whole genome shotgun (WGS) entry which is preliminary data.</text>
</comment>
<evidence type="ECO:0000313" key="1">
    <source>
        <dbReference type="EMBL" id="KAG2259363.1"/>
    </source>
</evidence>
<gene>
    <name evidence="1" type="ORF">Bca52824_078657</name>
</gene>
<reference evidence="1 2" key="1">
    <citation type="submission" date="2020-02" db="EMBL/GenBank/DDBJ databases">
        <authorList>
            <person name="Ma Q."/>
            <person name="Huang Y."/>
            <person name="Song X."/>
            <person name="Pei D."/>
        </authorList>
    </citation>
    <scope>NUCLEOTIDE SEQUENCE [LARGE SCALE GENOMIC DNA]</scope>
    <source>
        <strain evidence="1">Sxm20200214</strain>
        <tissue evidence="1">Leaf</tissue>
    </source>
</reference>
<dbReference type="OrthoDB" id="771648at2759"/>
<evidence type="ECO:0000313" key="2">
    <source>
        <dbReference type="Proteomes" id="UP000886595"/>
    </source>
</evidence>
<organism evidence="1 2">
    <name type="scientific">Brassica carinata</name>
    <name type="common">Ethiopian mustard</name>
    <name type="synonym">Abyssinian cabbage</name>
    <dbReference type="NCBI Taxonomy" id="52824"/>
    <lineage>
        <taxon>Eukaryota</taxon>
        <taxon>Viridiplantae</taxon>
        <taxon>Streptophyta</taxon>
        <taxon>Embryophyta</taxon>
        <taxon>Tracheophyta</taxon>
        <taxon>Spermatophyta</taxon>
        <taxon>Magnoliopsida</taxon>
        <taxon>eudicotyledons</taxon>
        <taxon>Gunneridae</taxon>
        <taxon>Pentapetalae</taxon>
        <taxon>rosids</taxon>
        <taxon>malvids</taxon>
        <taxon>Brassicales</taxon>
        <taxon>Brassicaceae</taxon>
        <taxon>Brassiceae</taxon>
        <taxon>Brassica</taxon>
    </lineage>
</organism>
<proteinExistence type="predicted"/>
<keyword evidence="2" id="KW-1185">Reference proteome</keyword>
<dbReference type="AlphaFoldDB" id="A0A8X7PY09"/>
<protein>
    <submittedName>
        <fullName evidence="1">Uncharacterized protein</fullName>
    </submittedName>
</protein>